<protein>
    <submittedName>
        <fullName evidence="3">Uncharacterized protein</fullName>
    </submittedName>
</protein>
<reference evidence="3 4" key="1">
    <citation type="submission" date="2020-08" db="EMBL/GenBank/DDBJ databases">
        <authorList>
            <person name="Newling K."/>
            <person name="Davey J."/>
            <person name="Forrester S."/>
        </authorList>
    </citation>
    <scope>NUCLEOTIDE SEQUENCE [LARGE SCALE GENOMIC DNA]</scope>
    <source>
        <strain evidence="4">Crithidia deanei Carvalho (ATCC PRA-265)</strain>
    </source>
</reference>
<feature type="compositionally biased region" description="Polar residues" evidence="1">
    <location>
        <begin position="752"/>
        <end position="764"/>
    </location>
</feature>
<feature type="compositionally biased region" description="Polar residues" evidence="1">
    <location>
        <begin position="249"/>
        <end position="268"/>
    </location>
</feature>
<feature type="compositionally biased region" description="Low complexity" evidence="1">
    <location>
        <begin position="944"/>
        <end position="954"/>
    </location>
</feature>
<feature type="region of interest" description="Disordered" evidence="1">
    <location>
        <begin position="399"/>
        <end position="518"/>
    </location>
</feature>
<dbReference type="VEuPathDB" id="TriTrypDB:ADEAN_000754800"/>
<feature type="compositionally biased region" description="Low complexity" evidence="1">
    <location>
        <begin position="920"/>
        <end position="935"/>
    </location>
</feature>
<feature type="compositionally biased region" description="Low complexity" evidence="1">
    <location>
        <begin position="269"/>
        <end position="287"/>
    </location>
</feature>
<keyword evidence="2" id="KW-0472">Membrane</keyword>
<organism evidence="3 4">
    <name type="scientific">Angomonas deanei</name>
    <dbReference type="NCBI Taxonomy" id="59799"/>
    <lineage>
        <taxon>Eukaryota</taxon>
        <taxon>Discoba</taxon>
        <taxon>Euglenozoa</taxon>
        <taxon>Kinetoplastea</taxon>
        <taxon>Metakinetoplastina</taxon>
        <taxon>Trypanosomatida</taxon>
        <taxon>Trypanosomatidae</taxon>
        <taxon>Strigomonadinae</taxon>
        <taxon>Angomonas</taxon>
    </lineage>
</organism>
<feature type="compositionally biased region" description="Polar residues" evidence="1">
    <location>
        <begin position="480"/>
        <end position="490"/>
    </location>
</feature>
<feature type="region of interest" description="Disordered" evidence="1">
    <location>
        <begin position="750"/>
        <end position="769"/>
    </location>
</feature>
<feature type="region of interest" description="Disordered" evidence="1">
    <location>
        <begin position="185"/>
        <end position="236"/>
    </location>
</feature>
<feature type="region of interest" description="Disordered" evidence="1">
    <location>
        <begin position="647"/>
        <end position="689"/>
    </location>
</feature>
<proteinExistence type="predicted"/>
<gene>
    <name evidence="3" type="ORF">ADEAN_000754800</name>
</gene>
<evidence type="ECO:0000313" key="3">
    <source>
        <dbReference type="EMBL" id="CAD2220034.1"/>
    </source>
</evidence>
<keyword evidence="2" id="KW-1133">Transmembrane helix</keyword>
<feature type="compositionally biased region" description="Polar residues" evidence="1">
    <location>
        <begin position="223"/>
        <end position="232"/>
    </location>
</feature>
<accession>A0A7G2CM81</accession>
<feature type="region of interest" description="Disordered" evidence="1">
    <location>
        <begin position="249"/>
        <end position="299"/>
    </location>
</feature>
<feature type="region of interest" description="Disordered" evidence="1">
    <location>
        <begin position="102"/>
        <end position="148"/>
    </location>
</feature>
<dbReference type="AlphaFoldDB" id="A0A7G2CM81"/>
<feature type="region of interest" description="Disordered" evidence="1">
    <location>
        <begin position="567"/>
        <end position="589"/>
    </location>
</feature>
<feature type="compositionally biased region" description="Polar residues" evidence="1">
    <location>
        <begin position="115"/>
        <end position="129"/>
    </location>
</feature>
<feature type="compositionally biased region" description="Polar residues" evidence="1">
    <location>
        <begin position="848"/>
        <end position="882"/>
    </location>
</feature>
<dbReference type="EMBL" id="LR877160">
    <property type="protein sequence ID" value="CAD2220034.1"/>
    <property type="molecule type" value="Genomic_DNA"/>
</dbReference>
<sequence length="973" mass="107232">MSYNENEINLSGVNPDIWWYIALPVSVFLLMLLVFFILIMWCVRYHPCDAKQYDKAHKKYYFQWRKALLCKNCKETHYYCYSDEEREVDLTEDTTGNTIVLPLPPSASHGYKEPSPTNTNSSNGKSQQVLHRGNSRKVTPAVEPQETRDTLLKYISSSHTLPKKASAPELPNSLANPNPLFPSSVLGWSDTNNHMHHNTNTVRTGTPVQSTTKSTLNKNSNTMQRSSPTKDMNSPVRIVVETVKQRNITSQNSVSINPNNNTSALSDPTNQSNLSTTHSNNTSSTLLKGSSPDKRQTSQIIGMSENILSMTTEMEEPGEDGHPPPKESVADINEVRRSLLWQGRQKSGSNPNHHHVITTNKKEIERVLTPPLTTSHNNNNNAALNKVTSFNSLVQFTAKHSPEEMPIPIQNKNKNKDNTTEKESSASLTIPKIVQPAPEKPPNKTNMTNVNNNNNEEELPSATETIAAELPQKKEDVKTKSSTPIQPTNDNNNNNNNNNNNPMSNNNNPMSNNNNNSRHSSTIKVLKVVTPTGEVTKDLKYNTNPNNNPPPVTVPTVNNATIHNKGTVNPLLTKNPIPSNNNNNKAKYDSFNNGVRTKSPTSTILNPNNTNTTRFSSLNTLTRGQLPRTTNGEPTIPPHNNNATSHYRAGSALPTQGPLKRSPSPPLMRPTTAAMPTENRAPNHHHHNNNQLNISSLSTMDSRHSLSMTADASTLPPSPNGETMMMPAVHNNNNNNNNMIGIGHAKMRPVSESETNNHNSNKTFFPQKPLNVNILDAASVEVNSNNKPNQNHNNNNSKRSPSSASHRKRNSSSNLVFVEESTVQPNNNNNNAIADSPTSILVRNSSMKHANHTAGQTPSPFSNKIQSRTSSKNSSFSQLPASTHTLNTLPNNNHNTNTNRPQKNNTNVTMTLVNPLLKANPPNNHTSSQHSSNNSSVFTNALRAARSSSNNSLRGSQHGSSTIPHKARNSPRK</sequence>
<keyword evidence="4" id="KW-1185">Reference proteome</keyword>
<feature type="region of interest" description="Disordered" evidence="1">
    <location>
        <begin position="944"/>
        <end position="973"/>
    </location>
</feature>
<feature type="region of interest" description="Disordered" evidence="1">
    <location>
        <begin position="916"/>
        <end position="935"/>
    </location>
</feature>
<keyword evidence="2" id="KW-0812">Transmembrane</keyword>
<feature type="transmembrane region" description="Helical" evidence="2">
    <location>
        <begin position="17"/>
        <end position="43"/>
    </location>
</feature>
<feature type="compositionally biased region" description="Low complexity" evidence="1">
    <location>
        <begin position="210"/>
        <end position="222"/>
    </location>
</feature>
<name>A0A7G2CM81_9TRYP</name>
<evidence type="ECO:0000256" key="2">
    <source>
        <dbReference type="SAM" id="Phobius"/>
    </source>
</evidence>
<feature type="compositionally biased region" description="Low complexity" evidence="1">
    <location>
        <begin position="783"/>
        <end position="804"/>
    </location>
</feature>
<feature type="compositionally biased region" description="Low complexity" evidence="1">
    <location>
        <begin position="491"/>
        <end position="516"/>
    </location>
</feature>
<evidence type="ECO:0000313" key="4">
    <source>
        <dbReference type="Proteomes" id="UP000515908"/>
    </source>
</evidence>
<dbReference type="Proteomes" id="UP000515908">
    <property type="component" value="Chromosome 16"/>
</dbReference>
<feature type="compositionally biased region" description="Basic and acidic residues" evidence="1">
    <location>
        <begin position="414"/>
        <end position="424"/>
    </location>
</feature>
<feature type="compositionally biased region" description="Low complexity" evidence="1">
    <location>
        <begin position="443"/>
        <end position="454"/>
    </location>
</feature>
<feature type="region of interest" description="Disordered" evidence="1">
    <location>
        <begin position="783"/>
        <end position="812"/>
    </location>
</feature>
<feature type="compositionally biased region" description="Low complexity" evidence="1">
    <location>
        <begin position="574"/>
        <end position="589"/>
    </location>
</feature>
<feature type="compositionally biased region" description="Low complexity" evidence="1">
    <location>
        <begin position="883"/>
        <end position="906"/>
    </location>
</feature>
<feature type="region of interest" description="Disordered" evidence="1">
    <location>
        <begin position="848"/>
        <end position="906"/>
    </location>
</feature>
<evidence type="ECO:0000256" key="1">
    <source>
        <dbReference type="SAM" id="MobiDB-lite"/>
    </source>
</evidence>